<gene>
    <name evidence="2" type="ORF">MNBD_ALPHA03-446</name>
</gene>
<evidence type="ECO:0000313" key="2">
    <source>
        <dbReference type="EMBL" id="VAX04171.1"/>
    </source>
</evidence>
<sequence>MAQMNNSKRWSSKKEALFLEILQQTGNVTKATTKAGLDRSLVYRQRNLRPDFREKWQNAMDQALDYLEAYLWDKAMGKDVNEANDTEEGRFVDEKIAIFLLKAHRPEIFGDGKKRGAAVDKNKGHSPRGRLMKKLDQMAAKPIDGA</sequence>
<protein>
    <submittedName>
        <fullName evidence="2">Uncharacterized protein</fullName>
    </submittedName>
</protein>
<accession>A0A3B1AR10</accession>
<name>A0A3B1AR10_9ZZZZ</name>
<dbReference type="AlphaFoldDB" id="A0A3B1AR10"/>
<organism evidence="2">
    <name type="scientific">hydrothermal vent metagenome</name>
    <dbReference type="NCBI Taxonomy" id="652676"/>
    <lineage>
        <taxon>unclassified sequences</taxon>
        <taxon>metagenomes</taxon>
        <taxon>ecological metagenomes</taxon>
    </lineage>
</organism>
<feature type="region of interest" description="Disordered" evidence="1">
    <location>
        <begin position="112"/>
        <end position="146"/>
    </location>
</feature>
<evidence type="ECO:0000256" key="1">
    <source>
        <dbReference type="SAM" id="MobiDB-lite"/>
    </source>
</evidence>
<feature type="compositionally biased region" description="Basic and acidic residues" evidence="1">
    <location>
        <begin position="112"/>
        <end position="123"/>
    </location>
</feature>
<dbReference type="EMBL" id="UOFW01000081">
    <property type="protein sequence ID" value="VAX04171.1"/>
    <property type="molecule type" value="Genomic_DNA"/>
</dbReference>
<proteinExistence type="predicted"/>
<reference evidence="2" key="1">
    <citation type="submission" date="2018-06" db="EMBL/GenBank/DDBJ databases">
        <authorList>
            <person name="Zhirakovskaya E."/>
        </authorList>
    </citation>
    <scope>NUCLEOTIDE SEQUENCE</scope>
</reference>